<keyword evidence="2" id="KW-1185">Reference proteome</keyword>
<sequence>MVWEFHTRDVAEYSLAHSMPFALRHSPIWARQAGYQSVHSKSFTLKIGTDAAISSGDNTTASSRTEQNLVLWGS</sequence>
<proteinExistence type="predicted"/>
<gene>
    <name evidence="1" type="ORF">EMPG_09377</name>
</gene>
<name>A0A0H1BXB9_9EURO</name>
<organism evidence="1 2">
    <name type="scientific">Blastomyces silverae</name>
    <dbReference type="NCBI Taxonomy" id="2060906"/>
    <lineage>
        <taxon>Eukaryota</taxon>
        <taxon>Fungi</taxon>
        <taxon>Dikarya</taxon>
        <taxon>Ascomycota</taxon>
        <taxon>Pezizomycotina</taxon>
        <taxon>Eurotiomycetes</taxon>
        <taxon>Eurotiomycetidae</taxon>
        <taxon>Onygenales</taxon>
        <taxon>Ajellomycetaceae</taxon>
        <taxon>Blastomyces</taxon>
    </lineage>
</organism>
<evidence type="ECO:0000313" key="1">
    <source>
        <dbReference type="EMBL" id="KLJ13711.1"/>
    </source>
</evidence>
<evidence type="ECO:0000313" key="2">
    <source>
        <dbReference type="Proteomes" id="UP000053573"/>
    </source>
</evidence>
<reference evidence="2" key="1">
    <citation type="journal article" date="2015" name="PLoS Genet.">
        <title>The dynamic genome and transcriptome of the human fungal pathogen Blastomyces and close relative Emmonsia.</title>
        <authorList>
            <person name="Munoz J.F."/>
            <person name="Gauthier G.M."/>
            <person name="Desjardins C.A."/>
            <person name="Gallo J.E."/>
            <person name="Holder J."/>
            <person name="Sullivan T.D."/>
            <person name="Marty A.J."/>
            <person name="Carmen J.C."/>
            <person name="Chen Z."/>
            <person name="Ding L."/>
            <person name="Gujja S."/>
            <person name="Magrini V."/>
            <person name="Misas E."/>
            <person name="Mitreva M."/>
            <person name="Priest M."/>
            <person name="Saif S."/>
            <person name="Whiston E.A."/>
            <person name="Young S."/>
            <person name="Zeng Q."/>
            <person name="Goldman W.E."/>
            <person name="Mardis E.R."/>
            <person name="Taylor J.W."/>
            <person name="McEwen J.G."/>
            <person name="Clay O.K."/>
            <person name="Klein B.S."/>
            <person name="Cuomo C.A."/>
        </authorList>
    </citation>
    <scope>NUCLEOTIDE SEQUENCE [LARGE SCALE GENOMIC DNA]</scope>
    <source>
        <strain evidence="2">UAMH 139</strain>
    </source>
</reference>
<dbReference type="AlphaFoldDB" id="A0A0H1BXB9"/>
<dbReference type="Proteomes" id="UP000053573">
    <property type="component" value="Unassembled WGS sequence"/>
</dbReference>
<comment type="caution">
    <text evidence="1">The sequence shown here is derived from an EMBL/GenBank/DDBJ whole genome shotgun (WGS) entry which is preliminary data.</text>
</comment>
<dbReference type="EMBL" id="LDEV01000102">
    <property type="protein sequence ID" value="KLJ13711.1"/>
    <property type="molecule type" value="Genomic_DNA"/>
</dbReference>
<protein>
    <submittedName>
        <fullName evidence="1">Uncharacterized protein</fullName>
    </submittedName>
</protein>
<accession>A0A0H1BXB9</accession>